<dbReference type="Pfam" id="PF00072">
    <property type="entry name" value="Response_reg"/>
    <property type="match status" value="1"/>
</dbReference>
<evidence type="ECO:0000256" key="1">
    <source>
        <dbReference type="PROSITE-ProRule" id="PRU00169"/>
    </source>
</evidence>
<dbReference type="Pfam" id="PF04397">
    <property type="entry name" value="LytTR"/>
    <property type="match status" value="1"/>
</dbReference>
<protein>
    <submittedName>
        <fullName evidence="4">Response regulator</fullName>
    </submittedName>
</protein>
<sequence>MAKQWNAVIIEDEPLARQRLKRLLAQHETINIIGEASNGMEGLLLIELHNPDLVFLDIEMPVLNGFDMLSRLKKAPKVIFTTAYDQYAVKAFEEESIDYLLKPVEKERLAKAVSKLQQFEGLSDYIIPLDLLMKQLNVKKEVKTLTVKIGDRILLIKLQELAFINAEEKYIFLNTVDGKCHLTDFTLSGLEEKLPDQFVRISRGCMLNADLIKEIRKGFNGAFFFIMNDNAGSKLNSSRSYGPALRERFDL</sequence>
<dbReference type="SUPFAM" id="SSF52172">
    <property type="entry name" value="CheY-like"/>
    <property type="match status" value="1"/>
</dbReference>
<evidence type="ECO:0000259" key="3">
    <source>
        <dbReference type="PROSITE" id="PS50930"/>
    </source>
</evidence>
<feature type="modified residue" description="4-aspartylphosphate" evidence="1">
    <location>
        <position position="57"/>
    </location>
</feature>
<keyword evidence="1" id="KW-0597">Phosphoprotein</keyword>
<dbReference type="GO" id="GO:0003677">
    <property type="term" value="F:DNA binding"/>
    <property type="evidence" value="ECO:0007669"/>
    <property type="project" value="InterPro"/>
</dbReference>
<proteinExistence type="predicted"/>
<evidence type="ECO:0000313" key="4">
    <source>
        <dbReference type="EMBL" id="WEK17992.1"/>
    </source>
</evidence>
<gene>
    <name evidence="4" type="ORF">P0Y49_14440</name>
</gene>
<name>A0AAJ5W4T9_9SPHI</name>
<dbReference type="SMART" id="SM00850">
    <property type="entry name" value="LytTR"/>
    <property type="match status" value="1"/>
</dbReference>
<dbReference type="InterPro" id="IPR007492">
    <property type="entry name" value="LytTR_DNA-bd_dom"/>
</dbReference>
<dbReference type="PROSITE" id="PS50110">
    <property type="entry name" value="RESPONSE_REGULATORY"/>
    <property type="match status" value="1"/>
</dbReference>
<dbReference type="Proteomes" id="UP001214530">
    <property type="component" value="Chromosome"/>
</dbReference>
<dbReference type="SMART" id="SM00448">
    <property type="entry name" value="REC"/>
    <property type="match status" value="1"/>
</dbReference>
<dbReference type="GO" id="GO:0000156">
    <property type="term" value="F:phosphorelay response regulator activity"/>
    <property type="evidence" value="ECO:0007669"/>
    <property type="project" value="InterPro"/>
</dbReference>
<feature type="domain" description="HTH LytTR-type" evidence="3">
    <location>
        <begin position="145"/>
        <end position="251"/>
    </location>
</feature>
<dbReference type="PANTHER" id="PTHR37299:SF1">
    <property type="entry name" value="STAGE 0 SPORULATION PROTEIN A HOMOLOG"/>
    <property type="match status" value="1"/>
</dbReference>
<accession>A0AAJ5W4T9</accession>
<dbReference type="EMBL" id="CP119313">
    <property type="protein sequence ID" value="WEK17992.1"/>
    <property type="molecule type" value="Genomic_DNA"/>
</dbReference>
<dbReference type="FunFam" id="3.40.50.2300:FF:000051">
    <property type="entry name" value="Two-component response regulator yehT"/>
    <property type="match status" value="1"/>
</dbReference>
<dbReference type="PROSITE" id="PS50930">
    <property type="entry name" value="HTH_LYTTR"/>
    <property type="match status" value="1"/>
</dbReference>
<dbReference type="Gene3D" id="2.40.50.1020">
    <property type="entry name" value="LytTr DNA-binding domain"/>
    <property type="match status" value="1"/>
</dbReference>
<dbReference type="InterPro" id="IPR046947">
    <property type="entry name" value="LytR-like"/>
</dbReference>
<evidence type="ECO:0000259" key="2">
    <source>
        <dbReference type="PROSITE" id="PS50110"/>
    </source>
</evidence>
<dbReference type="InterPro" id="IPR011006">
    <property type="entry name" value="CheY-like_superfamily"/>
</dbReference>
<dbReference type="InterPro" id="IPR001789">
    <property type="entry name" value="Sig_transdc_resp-reg_receiver"/>
</dbReference>
<organism evidence="4 5">
    <name type="scientific">Candidatus Pedobacter colombiensis</name>
    <dbReference type="NCBI Taxonomy" id="3121371"/>
    <lineage>
        <taxon>Bacteria</taxon>
        <taxon>Pseudomonadati</taxon>
        <taxon>Bacteroidota</taxon>
        <taxon>Sphingobacteriia</taxon>
        <taxon>Sphingobacteriales</taxon>
        <taxon>Sphingobacteriaceae</taxon>
        <taxon>Pedobacter</taxon>
    </lineage>
</organism>
<dbReference type="PANTHER" id="PTHR37299">
    <property type="entry name" value="TRANSCRIPTIONAL REGULATOR-RELATED"/>
    <property type="match status" value="1"/>
</dbReference>
<evidence type="ECO:0000313" key="5">
    <source>
        <dbReference type="Proteomes" id="UP001214530"/>
    </source>
</evidence>
<dbReference type="CDD" id="cd17532">
    <property type="entry name" value="REC_LytTR_AlgR-like"/>
    <property type="match status" value="1"/>
</dbReference>
<feature type="domain" description="Response regulatory" evidence="2">
    <location>
        <begin position="6"/>
        <end position="117"/>
    </location>
</feature>
<dbReference type="AlphaFoldDB" id="A0AAJ5W4T9"/>
<dbReference type="Gene3D" id="3.40.50.2300">
    <property type="match status" value="1"/>
</dbReference>
<reference evidence="4" key="1">
    <citation type="submission" date="2023-03" db="EMBL/GenBank/DDBJ databases">
        <title>Andean soil-derived lignocellulolytic bacterial consortium as a source of novel taxa and putative plastic-active enzymes.</title>
        <authorList>
            <person name="Diaz-Garcia L."/>
            <person name="Chuvochina M."/>
            <person name="Feuerriegel G."/>
            <person name="Bunk B."/>
            <person name="Sproer C."/>
            <person name="Streit W.R."/>
            <person name="Rodriguez L.M."/>
            <person name="Overmann J."/>
            <person name="Jimenez D.J."/>
        </authorList>
    </citation>
    <scope>NUCLEOTIDE SEQUENCE</scope>
    <source>
        <strain evidence="4">MAG 3858</strain>
    </source>
</reference>